<keyword evidence="4" id="KW-1185">Reference proteome</keyword>
<dbReference type="Proteomes" id="UP000245469">
    <property type="component" value="Unassembled WGS sequence"/>
</dbReference>
<evidence type="ECO:0000256" key="1">
    <source>
        <dbReference type="SAM" id="Coils"/>
    </source>
</evidence>
<reference evidence="3 4" key="1">
    <citation type="submission" date="2018-03" db="EMBL/GenBank/DDBJ databases">
        <title>Genomic Encyclopedia of Archaeal and Bacterial Type Strains, Phase II (KMG-II): from individual species to whole genera.</title>
        <authorList>
            <person name="Goeker M."/>
        </authorList>
    </citation>
    <scope>NUCLEOTIDE SEQUENCE [LARGE SCALE GENOMIC DNA]</scope>
    <source>
        <strain evidence="3 4">DSM 44889</strain>
    </source>
</reference>
<evidence type="ECO:0000313" key="4">
    <source>
        <dbReference type="Proteomes" id="UP000245469"/>
    </source>
</evidence>
<name>A0A316A7K4_9ACTN</name>
<dbReference type="EMBL" id="QGDQ01000014">
    <property type="protein sequence ID" value="PWJ53188.1"/>
    <property type="molecule type" value="Genomic_DNA"/>
</dbReference>
<gene>
    <name evidence="3" type="ORF">BXY45_11483</name>
</gene>
<proteinExistence type="predicted"/>
<protein>
    <submittedName>
        <fullName evidence="3">Uncharacterized protein</fullName>
    </submittedName>
</protein>
<dbReference type="OrthoDB" id="9992252at2"/>
<dbReference type="AlphaFoldDB" id="A0A316A7K4"/>
<evidence type="ECO:0000256" key="2">
    <source>
        <dbReference type="SAM" id="Phobius"/>
    </source>
</evidence>
<dbReference type="RefSeq" id="WP_109774797.1">
    <property type="nucleotide sequence ID" value="NZ_QGDQ01000014.1"/>
</dbReference>
<sequence length="108" mass="12099">MGWWWVAVYLGLGLVGVVVLGILAWGVVKKGFAVFAALGEASARAGELMAQVEHLPAQKPAHSVMDDPYVLQAQRRRDQAKRRRLRAKRVAAQREARREQLRLRRAAS</sequence>
<keyword evidence="1" id="KW-0175">Coiled coil</keyword>
<keyword evidence="2" id="KW-0812">Transmembrane</keyword>
<organism evidence="3 4">
    <name type="scientific">Quadrisphaera granulorum</name>
    <dbReference type="NCBI Taxonomy" id="317664"/>
    <lineage>
        <taxon>Bacteria</taxon>
        <taxon>Bacillati</taxon>
        <taxon>Actinomycetota</taxon>
        <taxon>Actinomycetes</taxon>
        <taxon>Kineosporiales</taxon>
        <taxon>Kineosporiaceae</taxon>
        <taxon>Quadrisphaera</taxon>
    </lineage>
</organism>
<evidence type="ECO:0000313" key="3">
    <source>
        <dbReference type="EMBL" id="PWJ53188.1"/>
    </source>
</evidence>
<feature type="coiled-coil region" evidence="1">
    <location>
        <begin position="70"/>
        <end position="102"/>
    </location>
</feature>
<accession>A0A316A7K4</accession>
<feature type="transmembrane region" description="Helical" evidence="2">
    <location>
        <begin position="6"/>
        <end position="28"/>
    </location>
</feature>
<comment type="caution">
    <text evidence="3">The sequence shown here is derived from an EMBL/GenBank/DDBJ whole genome shotgun (WGS) entry which is preliminary data.</text>
</comment>
<keyword evidence="2" id="KW-0472">Membrane</keyword>
<keyword evidence="2" id="KW-1133">Transmembrane helix</keyword>